<gene>
    <name evidence="2" type="ORF">BDU57DRAFT_514759</name>
</gene>
<protein>
    <recommendedName>
        <fullName evidence="4">Peptidase A1 domain-containing protein</fullName>
    </recommendedName>
</protein>
<sequence>MIWILLLACVVRASVYAQAQQTPLLREHAHRGGDVVVPLTLDQDLHYTFPLSSEADGTGIISLQDLVTHRLPIMAGMSSIVIDLPLDAEVAGSISFSVNASDYSSGAIWLPYASYIEIDHVGIRKSAMISMPASSTQLSLDTAFITLPDEVFDVLLQAAHTSEKDEFVVDCAVIAILPDLVFGLVVPDEDDDEYLNPEELVVSPKQYVWEIEKGKCVLLARGAEGGRIRMGWAAIRGRRFVVDLDHMSMALLRN</sequence>
<dbReference type="EMBL" id="ML979134">
    <property type="protein sequence ID" value="KAF1918157.1"/>
    <property type="molecule type" value="Genomic_DNA"/>
</dbReference>
<accession>A0A6A5QWB4</accession>
<dbReference type="InterPro" id="IPR021109">
    <property type="entry name" value="Peptidase_aspartic_dom_sf"/>
</dbReference>
<proteinExistence type="predicted"/>
<evidence type="ECO:0000313" key="3">
    <source>
        <dbReference type="Proteomes" id="UP000800096"/>
    </source>
</evidence>
<feature type="signal peptide" evidence="1">
    <location>
        <begin position="1"/>
        <end position="19"/>
    </location>
</feature>
<dbReference type="SUPFAM" id="SSF50630">
    <property type="entry name" value="Acid proteases"/>
    <property type="match status" value="1"/>
</dbReference>
<evidence type="ECO:0000313" key="2">
    <source>
        <dbReference type="EMBL" id="KAF1918157.1"/>
    </source>
</evidence>
<evidence type="ECO:0000256" key="1">
    <source>
        <dbReference type="SAM" id="SignalP"/>
    </source>
</evidence>
<reference evidence="2" key="1">
    <citation type="journal article" date="2020" name="Stud. Mycol.">
        <title>101 Dothideomycetes genomes: a test case for predicting lifestyles and emergence of pathogens.</title>
        <authorList>
            <person name="Haridas S."/>
            <person name="Albert R."/>
            <person name="Binder M."/>
            <person name="Bloem J."/>
            <person name="Labutti K."/>
            <person name="Salamov A."/>
            <person name="Andreopoulos B."/>
            <person name="Baker S."/>
            <person name="Barry K."/>
            <person name="Bills G."/>
            <person name="Bluhm B."/>
            <person name="Cannon C."/>
            <person name="Castanera R."/>
            <person name="Culley D."/>
            <person name="Daum C."/>
            <person name="Ezra D."/>
            <person name="Gonzalez J."/>
            <person name="Henrissat B."/>
            <person name="Kuo A."/>
            <person name="Liang C."/>
            <person name="Lipzen A."/>
            <person name="Lutzoni F."/>
            <person name="Magnuson J."/>
            <person name="Mondo S."/>
            <person name="Nolan M."/>
            <person name="Ohm R."/>
            <person name="Pangilinan J."/>
            <person name="Park H.-J."/>
            <person name="Ramirez L."/>
            <person name="Alfaro M."/>
            <person name="Sun H."/>
            <person name="Tritt A."/>
            <person name="Yoshinaga Y."/>
            <person name="Zwiers L.-H."/>
            <person name="Turgeon B."/>
            <person name="Goodwin S."/>
            <person name="Spatafora J."/>
            <person name="Crous P."/>
            <person name="Grigoriev I."/>
        </authorList>
    </citation>
    <scope>NUCLEOTIDE SEQUENCE</scope>
    <source>
        <strain evidence="2">HMLAC05119</strain>
    </source>
</reference>
<evidence type="ECO:0008006" key="4">
    <source>
        <dbReference type="Google" id="ProtNLM"/>
    </source>
</evidence>
<keyword evidence="3" id="KW-1185">Reference proteome</keyword>
<keyword evidence="1" id="KW-0732">Signal</keyword>
<dbReference type="Gene3D" id="2.40.70.10">
    <property type="entry name" value="Acid Proteases"/>
    <property type="match status" value="1"/>
</dbReference>
<dbReference type="OrthoDB" id="3747338at2759"/>
<feature type="chain" id="PRO_5025443228" description="Peptidase A1 domain-containing protein" evidence="1">
    <location>
        <begin position="20"/>
        <end position="254"/>
    </location>
</feature>
<dbReference type="AlphaFoldDB" id="A0A6A5QWB4"/>
<dbReference type="Proteomes" id="UP000800096">
    <property type="component" value="Unassembled WGS sequence"/>
</dbReference>
<organism evidence="2 3">
    <name type="scientific">Ampelomyces quisqualis</name>
    <name type="common">Powdery mildew agent</name>
    <dbReference type="NCBI Taxonomy" id="50730"/>
    <lineage>
        <taxon>Eukaryota</taxon>
        <taxon>Fungi</taxon>
        <taxon>Dikarya</taxon>
        <taxon>Ascomycota</taxon>
        <taxon>Pezizomycotina</taxon>
        <taxon>Dothideomycetes</taxon>
        <taxon>Pleosporomycetidae</taxon>
        <taxon>Pleosporales</taxon>
        <taxon>Pleosporineae</taxon>
        <taxon>Phaeosphaeriaceae</taxon>
        <taxon>Ampelomyces</taxon>
    </lineage>
</organism>
<name>A0A6A5QWB4_AMPQU</name>